<dbReference type="EMBL" id="FOCE01000002">
    <property type="protein sequence ID" value="SEM80953.1"/>
    <property type="molecule type" value="Genomic_DNA"/>
</dbReference>
<dbReference type="Pfam" id="PF11351">
    <property type="entry name" value="GTA_holin_3TM"/>
    <property type="match status" value="1"/>
</dbReference>
<dbReference type="RefSeq" id="WP_091297615.1">
    <property type="nucleotide sequence ID" value="NZ_FOCE01000002.1"/>
</dbReference>
<reference evidence="2 3" key="1">
    <citation type="submission" date="2016-10" db="EMBL/GenBank/DDBJ databases">
        <authorList>
            <person name="de Groot N.N."/>
        </authorList>
    </citation>
    <scope>NUCLEOTIDE SEQUENCE [LARGE SCALE GENOMIC DNA]</scope>
    <source>
        <strain evidence="2 3">DSM 3857</strain>
    </source>
</reference>
<keyword evidence="3" id="KW-1185">Reference proteome</keyword>
<dbReference type="OrthoDB" id="7867295at2"/>
<keyword evidence="1" id="KW-1133">Transmembrane helix</keyword>
<sequence length="103" mass="10730">MGVNLLGLASDTARLRRIAAILREGLGEDGPPLPTLIEGLNRAIRPLAVLSVFALVGAAFYDPARYSAGMAALGLTPWPVWGLASGIVGLHFLTRAGGKPPRT</sequence>
<name>A0A1H8BDQ3_9RHOB</name>
<dbReference type="Proteomes" id="UP000198761">
    <property type="component" value="Unassembled WGS sequence"/>
</dbReference>
<protein>
    <submittedName>
        <fullName evidence="2">Holin of 3TMs, for gene-transfer release</fullName>
    </submittedName>
</protein>
<dbReference type="AlphaFoldDB" id="A0A1H8BDQ3"/>
<evidence type="ECO:0000313" key="3">
    <source>
        <dbReference type="Proteomes" id="UP000198761"/>
    </source>
</evidence>
<organism evidence="2 3">
    <name type="scientific">Gemmobacter aquatilis</name>
    <dbReference type="NCBI Taxonomy" id="933059"/>
    <lineage>
        <taxon>Bacteria</taxon>
        <taxon>Pseudomonadati</taxon>
        <taxon>Pseudomonadota</taxon>
        <taxon>Alphaproteobacteria</taxon>
        <taxon>Rhodobacterales</taxon>
        <taxon>Paracoccaceae</taxon>
        <taxon>Gemmobacter</taxon>
    </lineage>
</organism>
<dbReference type="STRING" id="933059.SAMN04488103_102143"/>
<feature type="transmembrane region" description="Helical" evidence="1">
    <location>
        <begin position="43"/>
        <end position="61"/>
    </location>
</feature>
<keyword evidence="1" id="KW-0472">Membrane</keyword>
<evidence type="ECO:0000313" key="2">
    <source>
        <dbReference type="EMBL" id="SEM80953.1"/>
    </source>
</evidence>
<accession>A0A1H8BDQ3</accession>
<gene>
    <name evidence="2" type="ORF">SAMN04488103_102143</name>
</gene>
<evidence type="ECO:0000256" key="1">
    <source>
        <dbReference type="SAM" id="Phobius"/>
    </source>
</evidence>
<feature type="transmembrane region" description="Helical" evidence="1">
    <location>
        <begin position="67"/>
        <end position="93"/>
    </location>
</feature>
<proteinExistence type="predicted"/>
<dbReference type="InterPro" id="IPR021497">
    <property type="entry name" value="GTA_holin_3TM"/>
</dbReference>
<keyword evidence="1" id="KW-0812">Transmembrane</keyword>